<keyword evidence="3" id="KW-1003">Cell membrane</keyword>
<dbReference type="GO" id="GO:0005886">
    <property type="term" value="C:plasma membrane"/>
    <property type="evidence" value="ECO:0007669"/>
    <property type="project" value="UniProtKB-SubCell"/>
</dbReference>
<accession>W9WCC3</accession>
<evidence type="ECO:0000313" key="9">
    <source>
        <dbReference type="EMBL" id="EXJ65752.1"/>
    </source>
</evidence>
<comment type="caution">
    <text evidence="9">The sequence shown here is derived from an EMBL/GenBank/DDBJ whole genome shotgun (WGS) entry which is preliminary data.</text>
</comment>
<organism evidence="9 10">
    <name type="scientific">Cladophialophora psammophila CBS 110553</name>
    <dbReference type="NCBI Taxonomy" id="1182543"/>
    <lineage>
        <taxon>Eukaryota</taxon>
        <taxon>Fungi</taxon>
        <taxon>Dikarya</taxon>
        <taxon>Ascomycota</taxon>
        <taxon>Pezizomycotina</taxon>
        <taxon>Eurotiomycetes</taxon>
        <taxon>Chaetothyriomycetidae</taxon>
        <taxon>Chaetothyriales</taxon>
        <taxon>Herpotrichiellaceae</taxon>
        <taxon>Cladophialophora</taxon>
    </lineage>
</organism>
<evidence type="ECO:0000256" key="5">
    <source>
        <dbReference type="ARBA" id="ARBA00022692"/>
    </source>
</evidence>
<dbReference type="AlphaFoldDB" id="W9WCC3"/>
<feature type="transmembrane region" description="Helical" evidence="8">
    <location>
        <begin position="85"/>
        <end position="107"/>
    </location>
</feature>
<evidence type="ECO:0000256" key="7">
    <source>
        <dbReference type="ARBA" id="ARBA00023136"/>
    </source>
</evidence>
<dbReference type="HOGENOM" id="CLU_053006_0_0_1"/>
<comment type="subcellular location">
    <subcellularLocation>
        <location evidence="1">Cell inner membrane</location>
        <topology evidence="1">Multi-pass membrane protein</topology>
    </subcellularLocation>
</comment>
<keyword evidence="10" id="KW-1185">Reference proteome</keyword>
<feature type="transmembrane region" description="Helical" evidence="8">
    <location>
        <begin position="6"/>
        <end position="25"/>
    </location>
</feature>
<name>W9WCC3_9EURO</name>
<feature type="transmembrane region" description="Helical" evidence="8">
    <location>
        <begin position="164"/>
        <end position="183"/>
    </location>
</feature>
<dbReference type="RefSeq" id="XP_007750042.1">
    <property type="nucleotide sequence ID" value="XM_007751852.1"/>
</dbReference>
<dbReference type="PANTHER" id="PTHR30574:SF1">
    <property type="entry name" value="SULPHUR TRANSPORT DOMAIN-CONTAINING PROTEIN"/>
    <property type="match status" value="1"/>
</dbReference>
<evidence type="ECO:0000313" key="10">
    <source>
        <dbReference type="Proteomes" id="UP000019471"/>
    </source>
</evidence>
<protein>
    <submittedName>
        <fullName evidence="9">Uncharacterized protein</fullName>
    </submittedName>
</protein>
<dbReference type="GeneID" id="19195969"/>
<keyword evidence="4" id="KW-0997">Cell inner membrane</keyword>
<evidence type="ECO:0000256" key="3">
    <source>
        <dbReference type="ARBA" id="ARBA00022475"/>
    </source>
</evidence>
<keyword evidence="5 8" id="KW-0812">Transmembrane</keyword>
<dbReference type="EMBL" id="AMGX01000024">
    <property type="protein sequence ID" value="EXJ65752.1"/>
    <property type="molecule type" value="Genomic_DNA"/>
</dbReference>
<evidence type="ECO:0000256" key="6">
    <source>
        <dbReference type="ARBA" id="ARBA00022989"/>
    </source>
</evidence>
<dbReference type="OrthoDB" id="10254418at2759"/>
<proteinExistence type="predicted"/>
<evidence type="ECO:0000256" key="2">
    <source>
        <dbReference type="ARBA" id="ARBA00022448"/>
    </source>
</evidence>
<dbReference type="STRING" id="1182543.W9WCC3"/>
<gene>
    <name evidence="9" type="ORF">A1O5_11280</name>
</gene>
<reference evidence="9 10" key="1">
    <citation type="submission" date="2013-03" db="EMBL/GenBank/DDBJ databases">
        <title>The Genome Sequence of Cladophialophora psammophila CBS 110553.</title>
        <authorList>
            <consortium name="The Broad Institute Genomics Platform"/>
            <person name="Cuomo C."/>
            <person name="de Hoog S."/>
            <person name="Gorbushina A."/>
            <person name="Walker B."/>
            <person name="Young S.K."/>
            <person name="Zeng Q."/>
            <person name="Gargeya S."/>
            <person name="Fitzgerald M."/>
            <person name="Haas B."/>
            <person name="Abouelleil A."/>
            <person name="Allen A.W."/>
            <person name="Alvarado L."/>
            <person name="Arachchi H.M."/>
            <person name="Berlin A.M."/>
            <person name="Chapman S.B."/>
            <person name="Gainer-Dewar J."/>
            <person name="Goldberg J."/>
            <person name="Griggs A."/>
            <person name="Gujja S."/>
            <person name="Hansen M."/>
            <person name="Howarth C."/>
            <person name="Imamovic A."/>
            <person name="Ireland A."/>
            <person name="Larimer J."/>
            <person name="McCowan C."/>
            <person name="Murphy C."/>
            <person name="Pearson M."/>
            <person name="Poon T.W."/>
            <person name="Priest M."/>
            <person name="Roberts A."/>
            <person name="Saif S."/>
            <person name="Shea T."/>
            <person name="Sisk P."/>
            <person name="Sykes S."/>
            <person name="Wortman J."/>
            <person name="Nusbaum C."/>
            <person name="Birren B."/>
        </authorList>
    </citation>
    <scope>NUCLEOTIDE SEQUENCE [LARGE SCALE GENOMIC DNA]</scope>
    <source>
        <strain evidence="9 10">CBS 110553</strain>
    </source>
</reference>
<evidence type="ECO:0000256" key="8">
    <source>
        <dbReference type="SAM" id="Phobius"/>
    </source>
</evidence>
<feature type="transmembrane region" description="Helical" evidence="8">
    <location>
        <begin position="37"/>
        <end position="59"/>
    </location>
</feature>
<feature type="transmembrane region" description="Helical" evidence="8">
    <location>
        <begin position="244"/>
        <end position="263"/>
    </location>
</feature>
<dbReference type="PANTHER" id="PTHR30574">
    <property type="entry name" value="INNER MEMBRANE PROTEIN YEDE"/>
    <property type="match status" value="1"/>
</dbReference>
<dbReference type="Pfam" id="PF04143">
    <property type="entry name" value="Sulf_transp"/>
    <property type="match status" value="1"/>
</dbReference>
<sequence>MLSDVLRSTGAGAVFGVALTMSRVYHPSVIISQMRLTDFHMLEVFLSACATSAIIMLYFEKCGISKRCVRSNSTLNWFSHYDANIIGGALLGIGMSLTGACPGTAIVQLAQGFRSSGPTILGLLLGASFFLKFGKFLKAKEDPERKPQQPGAQTIASKTHVGPAVVFLTFDALCFSTIILSSLTLPGRSFATIPTVLGGVLLAAAQAFSIYFTGNPVGVSAAYEHVGRYLLRGLSFKDMPEPATFPKAITFALGIFCGSLVYTELLQPEVTVGAPAIPVAQALIGGFSMGFGARLAGGCTSGHGLSGLSALSFSSLITVLAIFGAGIMTQLCLP</sequence>
<evidence type="ECO:0000256" key="1">
    <source>
        <dbReference type="ARBA" id="ARBA00004429"/>
    </source>
</evidence>
<dbReference type="InterPro" id="IPR007272">
    <property type="entry name" value="Sulf_transp_TsuA/YedE"/>
</dbReference>
<feature type="transmembrane region" description="Helical" evidence="8">
    <location>
        <begin position="119"/>
        <end position="137"/>
    </location>
</feature>
<dbReference type="Proteomes" id="UP000019471">
    <property type="component" value="Unassembled WGS sequence"/>
</dbReference>
<feature type="transmembrane region" description="Helical" evidence="8">
    <location>
        <begin position="270"/>
        <end position="291"/>
    </location>
</feature>
<keyword evidence="6 8" id="KW-1133">Transmembrane helix</keyword>
<feature type="transmembrane region" description="Helical" evidence="8">
    <location>
        <begin position="190"/>
        <end position="212"/>
    </location>
</feature>
<evidence type="ECO:0000256" key="4">
    <source>
        <dbReference type="ARBA" id="ARBA00022519"/>
    </source>
</evidence>
<keyword evidence="7 8" id="KW-0472">Membrane</keyword>
<keyword evidence="2" id="KW-0813">Transport</keyword>
<feature type="transmembrane region" description="Helical" evidence="8">
    <location>
        <begin position="311"/>
        <end position="333"/>
    </location>
</feature>